<proteinExistence type="predicted"/>
<accession>A0A6G0W0V4</accession>
<evidence type="ECO:0000313" key="1">
    <source>
        <dbReference type="EMBL" id="KAF0717674.1"/>
    </source>
</evidence>
<evidence type="ECO:0000313" key="2">
    <source>
        <dbReference type="Proteomes" id="UP000478052"/>
    </source>
</evidence>
<keyword evidence="2" id="KW-1185">Reference proteome</keyword>
<organism evidence="1 2">
    <name type="scientific">Aphis craccivora</name>
    <name type="common">Cowpea aphid</name>
    <dbReference type="NCBI Taxonomy" id="307492"/>
    <lineage>
        <taxon>Eukaryota</taxon>
        <taxon>Metazoa</taxon>
        <taxon>Ecdysozoa</taxon>
        <taxon>Arthropoda</taxon>
        <taxon>Hexapoda</taxon>
        <taxon>Insecta</taxon>
        <taxon>Pterygota</taxon>
        <taxon>Neoptera</taxon>
        <taxon>Paraneoptera</taxon>
        <taxon>Hemiptera</taxon>
        <taxon>Sternorrhyncha</taxon>
        <taxon>Aphidomorpha</taxon>
        <taxon>Aphidoidea</taxon>
        <taxon>Aphididae</taxon>
        <taxon>Aphidini</taxon>
        <taxon>Aphis</taxon>
        <taxon>Aphis</taxon>
    </lineage>
</organism>
<sequence>MVINLRWYILGKHSDVIFTNNTNVEESSESNLLEIDDCQTLTQEMIQSSILNEDKDTAKIQSSKGVVDMVVPQPLHDLLQQFEMDVEEPFDHIEAEIAKYVAGYVASRFSNKYPQLFESPKSPKNPNWIDFVSKGNLKTPSDNLCHTVQIMEKYFKNLHGDGLLNEKQIFKSLTNTLKPHIEHLNIPTEVVQCLVRTRTYISLNNRNRQIIDQQFQSRDKKKN</sequence>
<dbReference type="Proteomes" id="UP000478052">
    <property type="component" value="Unassembled WGS sequence"/>
</dbReference>
<dbReference type="EMBL" id="VUJU01009777">
    <property type="protein sequence ID" value="KAF0717674.1"/>
    <property type="molecule type" value="Genomic_DNA"/>
</dbReference>
<keyword evidence="1" id="KW-0675">Receptor</keyword>
<dbReference type="AlphaFoldDB" id="A0A6G0W0V4"/>
<protein>
    <submittedName>
        <fullName evidence="1">Nuclear receptor domain-containing protein</fullName>
    </submittedName>
</protein>
<comment type="caution">
    <text evidence="1">The sequence shown here is derived from an EMBL/GenBank/DDBJ whole genome shotgun (WGS) entry which is preliminary data.</text>
</comment>
<dbReference type="OrthoDB" id="6610564at2759"/>
<reference evidence="1 2" key="1">
    <citation type="submission" date="2019-08" db="EMBL/GenBank/DDBJ databases">
        <title>Whole genome of Aphis craccivora.</title>
        <authorList>
            <person name="Voronova N.V."/>
            <person name="Shulinski R.S."/>
            <person name="Bandarenka Y.V."/>
            <person name="Zhorov D.G."/>
            <person name="Warner D."/>
        </authorList>
    </citation>
    <scope>NUCLEOTIDE SEQUENCE [LARGE SCALE GENOMIC DNA]</scope>
    <source>
        <strain evidence="1">180601</strain>
        <tissue evidence="1">Whole Body</tissue>
    </source>
</reference>
<gene>
    <name evidence="1" type="ORF">FWK35_00022319</name>
</gene>
<name>A0A6G0W0V4_APHCR</name>